<keyword evidence="3" id="KW-1185">Reference proteome</keyword>
<feature type="signal peptide" evidence="1">
    <location>
        <begin position="1"/>
        <end position="21"/>
    </location>
</feature>
<organism evidence="2 3">
    <name type="scientific">Folsomia candida</name>
    <name type="common">Springtail</name>
    <dbReference type="NCBI Taxonomy" id="158441"/>
    <lineage>
        <taxon>Eukaryota</taxon>
        <taxon>Metazoa</taxon>
        <taxon>Ecdysozoa</taxon>
        <taxon>Arthropoda</taxon>
        <taxon>Hexapoda</taxon>
        <taxon>Collembola</taxon>
        <taxon>Entomobryomorpha</taxon>
        <taxon>Isotomoidea</taxon>
        <taxon>Isotomidae</taxon>
        <taxon>Proisotominae</taxon>
        <taxon>Folsomia</taxon>
    </lineage>
</organism>
<dbReference type="AlphaFoldDB" id="A0A226DB45"/>
<proteinExistence type="predicted"/>
<keyword evidence="1" id="KW-0732">Signal</keyword>
<sequence length="110" mass="12006">MKAQISLSFCLILCVVMACYANVNWGRCNCGCIKSECDFPQTADECSACAAAVNAPQNSFDEGKCWIKVGNIGQMDCGLRCYRSLVGCSGFGGVSHYTYGNMCWCVYRHP</sequence>
<comment type="caution">
    <text evidence="2">The sequence shown here is derived from an EMBL/GenBank/DDBJ whole genome shotgun (WGS) entry which is preliminary data.</text>
</comment>
<name>A0A226DB45_FOLCA</name>
<feature type="chain" id="PRO_5013302392" evidence="1">
    <location>
        <begin position="22"/>
        <end position="110"/>
    </location>
</feature>
<evidence type="ECO:0000313" key="3">
    <source>
        <dbReference type="Proteomes" id="UP000198287"/>
    </source>
</evidence>
<evidence type="ECO:0000313" key="2">
    <source>
        <dbReference type="EMBL" id="OXA42429.1"/>
    </source>
</evidence>
<gene>
    <name evidence="2" type="ORF">Fcan01_22934</name>
</gene>
<accession>A0A226DB45</accession>
<dbReference type="PROSITE" id="PS51257">
    <property type="entry name" value="PROKAR_LIPOPROTEIN"/>
    <property type="match status" value="1"/>
</dbReference>
<reference evidence="2 3" key="1">
    <citation type="submission" date="2015-12" db="EMBL/GenBank/DDBJ databases">
        <title>The genome of Folsomia candida.</title>
        <authorList>
            <person name="Faddeeva A."/>
            <person name="Derks M.F."/>
            <person name="Anvar Y."/>
            <person name="Smit S."/>
            <person name="Van Straalen N."/>
            <person name="Roelofs D."/>
        </authorList>
    </citation>
    <scope>NUCLEOTIDE SEQUENCE [LARGE SCALE GENOMIC DNA]</scope>
    <source>
        <strain evidence="2 3">VU population</strain>
        <tissue evidence="2">Whole body</tissue>
    </source>
</reference>
<dbReference type="EMBL" id="LNIX01000026">
    <property type="protein sequence ID" value="OXA42429.1"/>
    <property type="molecule type" value="Genomic_DNA"/>
</dbReference>
<protein>
    <submittedName>
        <fullName evidence="2">Uncharacterized protein</fullName>
    </submittedName>
</protein>
<dbReference type="Proteomes" id="UP000198287">
    <property type="component" value="Unassembled WGS sequence"/>
</dbReference>
<evidence type="ECO:0000256" key="1">
    <source>
        <dbReference type="SAM" id="SignalP"/>
    </source>
</evidence>